<feature type="compositionally biased region" description="Acidic residues" evidence="5">
    <location>
        <begin position="322"/>
        <end position="338"/>
    </location>
</feature>
<evidence type="ECO:0000313" key="7">
    <source>
        <dbReference type="EMBL" id="CAK9087236.1"/>
    </source>
</evidence>
<dbReference type="InterPro" id="IPR010613">
    <property type="entry name" value="PES"/>
</dbReference>
<dbReference type="Pfam" id="PF06732">
    <property type="entry name" value="Pescadillo_N"/>
    <property type="match status" value="1"/>
</dbReference>
<dbReference type="InterPro" id="IPR001357">
    <property type="entry name" value="BRCT_dom"/>
</dbReference>
<evidence type="ECO:0000256" key="2">
    <source>
        <dbReference type="ARBA" id="ARBA00022552"/>
    </source>
</evidence>
<comment type="similarity">
    <text evidence="4">Belongs to the pescadillo family.</text>
</comment>
<dbReference type="SMART" id="SM00292">
    <property type="entry name" value="BRCT"/>
    <property type="match status" value="1"/>
</dbReference>
<comment type="function">
    <text evidence="4">Required for maturation of ribosomal RNAs and formation of the large ribosomal subunit.</text>
</comment>
<feature type="region of interest" description="Disordered" evidence="5">
    <location>
        <begin position="308"/>
        <end position="360"/>
    </location>
</feature>
<dbReference type="HAMAP" id="MF_03028">
    <property type="entry name" value="Pescadillo"/>
    <property type="match status" value="1"/>
</dbReference>
<gene>
    <name evidence="7" type="ORF">SCF082_LOCUS41238</name>
</gene>
<dbReference type="PROSITE" id="PS50172">
    <property type="entry name" value="BRCT"/>
    <property type="match status" value="1"/>
</dbReference>
<feature type="compositionally biased region" description="Basic and acidic residues" evidence="5">
    <location>
        <begin position="581"/>
        <end position="590"/>
    </location>
</feature>
<dbReference type="InterPro" id="IPR036420">
    <property type="entry name" value="BRCT_dom_sf"/>
</dbReference>
<feature type="region of interest" description="Disordered" evidence="5">
    <location>
        <begin position="581"/>
        <end position="696"/>
    </location>
</feature>
<feature type="domain" description="BRCT" evidence="6">
    <location>
        <begin position="414"/>
        <end position="503"/>
    </location>
</feature>
<dbReference type="Gene3D" id="3.40.50.10190">
    <property type="entry name" value="BRCT domain"/>
    <property type="match status" value="1"/>
</dbReference>
<comment type="caution">
    <text evidence="7">The sequence shown here is derived from an EMBL/GenBank/DDBJ whole genome shotgun (WGS) entry which is preliminary data.</text>
</comment>
<comment type="subcellular location">
    <subcellularLocation>
        <location evidence="4">Nucleus</location>
        <location evidence="4">Nucleolus</location>
    </subcellularLocation>
    <subcellularLocation>
        <location evidence="4">Nucleus</location>
        <location evidence="4">Nucleoplasm</location>
    </subcellularLocation>
</comment>
<dbReference type="Proteomes" id="UP001642464">
    <property type="component" value="Unassembled WGS sequence"/>
</dbReference>
<evidence type="ECO:0000259" key="6">
    <source>
        <dbReference type="PROSITE" id="PS50172"/>
    </source>
</evidence>
<dbReference type="PANTHER" id="PTHR12221:SF6">
    <property type="entry name" value="PESCADILLO HOMOLOG"/>
    <property type="match status" value="1"/>
</dbReference>
<keyword evidence="3 4" id="KW-0539">Nucleus</keyword>
<feature type="compositionally biased region" description="Basic residues" evidence="5">
    <location>
        <begin position="760"/>
        <end position="774"/>
    </location>
</feature>
<proteinExistence type="inferred from homology"/>
<keyword evidence="1 4" id="KW-0690">Ribosome biogenesis</keyword>
<evidence type="ECO:0000256" key="3">
    <source>
        <dbReference type="ARBA" id="ARBA00023242"/>
    </source>
</evidence>
<reference evidence="7 8" key="1">
    <citation type="submission" date="2024-02" db="EMBL/GenBank/DDBJ databases">
        <authorList>
            <person name="Chen Y."/>
            <person name="Shah S."/>
            <person name="Dougan E. K."/>
            <person name="Thang M."/>
            <person name="Chan C."/>
        </authorList>
    </citation>
    <scope>NUCLEOTIDE SEQUENCE [LARGE SCALE GENOMIC DNA]</scope>
</reference>
<protein>
    <recommendedName>
        <fullName evidence="4">Pescadillo homolog</fullName>
    </recommendedName>
</protein>
<dbReference type="SUPFAM" id="SSF52113">
    <property type="entry name" value="BRCT domain"/>
    <property type="match status" value="1"/>
</dbReference>
<evidence type="ECO:0000256" key="4">
    <source>
        <dbReference type="HAMAP-Rule" id="MF_03028"/>
    </source>
</evidence>
<organism evidence="7 8">
    <name type="scientific">Durusdinium trenchii</name>
    <dbReference type="NCBI Taxonomy" id="1381693"/>
    <lineage>
        <taxon>Eukaryota</taxon>
        <taxon>Sar</taxon>
        <taxon>Alveolata</taxon>
        <taxon>Dinophyceae</taxon>
        <taxon>Suessiales</taxon>
        <taxon>Symbiodiniaceae</taxon>
        <taxon>Durusdinium</taxon>
    </lineage>
</organism>
<feature type="region of interest" description="Disordered" evidence="5">
    <location>
        <begin position="1"/>
        <end position="20"/>
    </location>
</feature>
<accession>A0ABP0QJP0</accession>
<sequence length="788" mass="89671">MAAGKMGRKEAGTLRAKGRATVKKKSIKTKALDMNSKRRLAKLGKKQKSGHSGVVVQYITRSRALKKLQVTLRDFRRLCILKGIYPRQPKKKNLNKTCYHVKDIAFLAHEPLLRKFHDFKAYMKKVRRQLNRKNLYEANRLFDNRPQYTLEHLIRERYPRFGDSLADMDDALCLIHLFAIMHSTSTVHADRTVNCLKLTREWQLYVVMSRSLRKTFVSVKGIYYQAEVMGQSITWIVPHKFSQDIPKEVDFRVMSTFLEFYESLIGFVLFKLYHGLGMRYPPRLDQSLDQNGAHLACIQPERLVAARQEGNPADEPPLHLDGEDDDSKNEESDSDDEDGRDRESAEVDETTQQEASKRRIDTLASRMSEIIKADQGEQDQEQVDANESDDLEKAVFAEDEQIQQIEDNERQIQARTNLLKGCTLWLSREVPFEPLEFVARAFGADVLSADMGAQSDDARITHFVTDRPGTNHSKNLKCEYVQPQWVFDSVNARLLLPVKRYAPNHTLPPHLSPFVDNAAEGYTPDYAKEIMELQAAAGVDTDTVMPEKLRKDVVQKDQIGAAADDSDLEDAEAKEEAFVKGLHEELEGRSGRRTNAGANKRKRDQAATSLAEEQARAKRRANSTEPAANIESESQSSEEEEVVEQKVAEDDQAKNTKTAPKEKKALKEPKQARSASSPDGAAEPKPKKFVKAKTFKGSKAGYKFQMGHLGLGYYLDENARRKITFTAGKRMSNRAKRLAQKEEEHNMRKMMMSTKAKRLYGKMQHGIKKKRNRAKALEARKAKIQSPK</sequence>
<feature type="compositionally biased region" description="Basic residues" evidence="5">
    <location>
        <begin position="687"/>
        <end position="696"/>
    </location>
</feature>
<keyword evidence="8" id="KW-1185">Reference proteome</keyword>
<dbReference type="PANTHER" id="PTHR12221">
    <property type="entry name" value="PESCADILLO - RELATED"/>
    <property type="match status" value="1"/>
</dbReference>
<feature type="region of interest" description="Disordered" evidence="5">
    <location>
        <begin position="760"/>
        <end position="788"/>
    </location>
</feature>
<keyword evidence="2 4" id="KW-0698">rRNA processing</keyword>
<dbReference type="EMBL" id="CAXAMM010039552">
    <property type="protein sequence ID" value="CAK9087236.1"/>
    <property type="molecule type" value="Genomic_DNA"/>
</dbReference>
<dbReference type="CDD" id="cd17709">
    <property type="entry name" value="BRCT_pescadillo_like"/>
    <property type="match status" value="1"/>
</dbReference>
<name>A0ABP0QJP0_9DINO</name>
<evidence type="ECO:0000313" key="8">
    <source>
        <dbReference type="Proteomes" id="UP001642464"/>
    </source>
</evidence>
<feature type="compositionally biased region" description="Basic and acidic residues" evidence="5">
    <location>
        <begin position="643"/>
        <end position="671"/>
    </location>
</feature>
<evidence type="ECO:0000256" key="5">
    <source>
        <dbReference type="SAM" id="MobiDB-lite"/>
    </source>
</evidence>
<evidence type="ECO:0000256" key="1">
    <source>
        <dbReference type="ARBA" id="ARBA00022517"/>
    </source>
</evidence>